<evidence type="ECO:0000256" key="2">
    <source>
        <dbReference type="SAM" id="Phobius"/>
    </source>
</evidence>
<comment type="caution">
    <text evidence="3">The sequence shown here is derived from an EMBL/GenBank/DDBJ whole genome shotgun (WGS) entry which is preliminary data.</text>
</comment>
<keyword evidence="2" id="KW-0472">Membrane</keyword>
<dbReference type="Pfam" id="PF05949">
    <property type="entry name" value="DUF881"/>
    <property type="match status" value="1"/>
</dbReference>
<evidence type="ECO:0000256" key="1">
    <source>
        <dbReference type="ARBA" id="ARBA00009108"/>
    </source>
</evidence>
<evidence type="ECO:0000313" key="3">
    <source>
        <dbReference type="EMBL" id="PPK49749.1"/>
    </source>
</evidence>
<comment type="similarity">
    <text evidence="1">Belongs to the UPF0749 family.</text>
</comment>
<organism evidence="3 4">
    <name type="scientific">Clostridium algidicarnis DSM 15099</name>
    <dbReference type="NCBI Taxonomy" id="1121295"/>
    <lineage>
        <taxon>Bacteria</taxon>
        <taxon>Bacillati</taxon>
        <taxon>Bacillota</taxon>
        <taxon>Clostridia</taxon>
        <taxon>Eubacteriales</taxon>
        <taxon>Clostridiaceae</taxon>
        <taxon>Clostridium</taxon>
    </lineage>
</organism>
<dbReference type="STRING" id="37659.GCA_000703125_02538"/>
<proteinExistence type="inferred from homology"/>
<sequence>MKLNEGKIFIFIAAIMIGILVSFNINLSTDNKREYVSTKEYQEMYNKRNKLYREVSDVREDYQSNYKKLNSFKSGYVDKEKNIADSIVEELENNKILLGYNKVQGNGIEITVRDGFDELNPDIEDPLLRYMRTFHNTDLIQIINELKLFGAEAISINGQRLMSNSEVYCSSAFISINGVKLPAPFHIEAIGNTENLVNSLKSNDSYVKRLQGRGINIDIEEKETIVISPYIGDLKVNFLSSKKNK</sequence>
<feature type="transmembrane region" description="Helical" evidence="2">
    <location>
        <begin position="6"/>
        <end position="27"/>
    </location>
</feature>
<keyword evidence="2" id="KW-0812">Transmembrane</keyword>
<dbReference type="AlphaFoldDB" id="A0A2S6G1E6"/>
<evidence type="ECO:0000313" key="4">
    <source>
        <dbReference type="Proteomes" id="UP000239863"/>
    </source>
</evidence>
<dbReference type="EMBL" id="PTIS01000001">
    <property type="protein sequence ID" value="PPK49749.1"/>
    <property type="molecule type" value="Genomic_DNA"/>
</dbReference>
<protein>
    <submittedName>
        <fullName evidence="3">Uncharacterized protein YlxW (UPF0749 family)</fullName>
    </submittedName>
</protein>
<keyword evidence="2" id="KW-1133">Transmembrane helix</keyword>
<dbReference type="Gene3D" id="3.30.70.1880">
    <property type="entry name" value="Protein of unknown function DUF881"/>
    <property type="match status" value="1"/>
</dbReference>
<dbReference type="InterPro" id="IPR010273">
    <property type="entry name" value="DUF881"/>
</dbReference>
<dbReference type="RefSeq" id="WP_029453223.1">
    <property type="nucleotide sequence ID" value="NZ_PTIS01000001.1"/>
</dbReference>
<dbReference type="PANTHER" id="PTHR37313">
    <property type="entry name" value="UPF0749 PROTEIN RV1825"/>
    <property type="match status" value="1"/>
</dbReference>
<accession>A0A2S6G1E6</accession>
<dbReference type="GeneID" id="75091348"/>
<dbReference type="Proteomes" id="UP000239863">
    <property type="component" value="Unassembled WGS sequence"/>
</dbReference>
<dbReference type="PANTHER" id="PTHR37313:SF2">
    <property type="entry name" value="UPF0749 PROTEIN YLXX"/>
    <property type="match status" value="1"/>
</dbReference>
<dbReference type="OrthoDB" id="9776196at2"/>
<name>A0A2S6G1E6_9CLOT</name>
<gene>
    <name evidence="3" type="ORF">BD821_101415</name>
</gene>
<reference evidence="3 4" key="1">
    <citation type="submission" date="2018-02" db="EMBL/GenBank/DDBJ databases">
        <title>Genomic Encyclopedia of Archaeal and Bacterial Type Strains, Phase II (KMG-II): from individual species to whole genera.</title>
        <authorList>
            <person name="Goeker M."/>
        </authorList>
    </citation>
    <scope>NUCLEOTIDE SEQUENCE [LARGE SCALE GENOMIC DNA]</scope>
    <source>
        <strain evidence="3 4">DSM 15099</strain>
    </source>
</reference>